<evidence type="ECO:0000313" key="8">
    <source>
        <dbReference type="Proteomes" id="UP001500392"/>
    </source>
</evidence>
<keyword evidence="3 6" id="KW-0812">Transmembrane</keyword>
<comment type="caution">
    <text evidence="7">The sequence shown here is derived from an EMBL/GenBank/DDBJ whole genome shotgun (WGS) entry which is preliminary data.</text>
</comment>
<comment type="subcellular location">
    <subcellularLocation>
        <location evidence="1">Cell membrane</location>
        <topology evidence="1">Multi-pass membrane protein</topology>
    </subcellularLocation>
</comment>
<dbReference type="Proteomes" id="UP001500392">
    <property type="component" value="Unassembled WGS sequence"/>
</dbReference>
<protein>
    <submittedName>
        <fullName evidence="7">CidA/LrgA family protein</fullName>
    </submittedName>
</protein>
<keyword evidence="8" id="KW-1185">Reference proteome</keyword>
<dbReference type="PANTHER" id="PTHR33931">
    <property type="entry name" value="HOLIN-LIKE PROTEIN CIDA-RELATED"/>
    <property type="match status" value="1"/>
</dbReference>
<name>A0ABP7WPD3_9GAMM</name>
<evidence type="ECO:0000256" key="1">
    <source>
        <dbReference type="ARBA" id="ARBA00004651"/>
    </source>
</evidence>
<feature type="transmembrane region" description="Helical" evidence="6">
    <location>
        <begin position="86"/>
        <end position="108"/>
    </location>
</feature>
<organism evidence="7 8">
    <name type="scientific">Zhongshania borealis</name>
    <dbReference type="NCBI Taxonomy" id="889488"/>
    <lineage>
        <taxon>Bacteria</taxon>
        <taxon>Pseudomonadati</taxon>
        <taxon>Pseudomonadota</taxon>
        <taxon>Gammaproteobacteria</taxon>
        <taxon>Cellvibrionales</taxon>
        <taxon>Spongiibacteraceae</taxon>
        <taxon>Zhongshania</taxon>
    </lineage>
</organism>
<accession>A0ABP7WPD3</accession>
<keyword evidence="2" id="KW-1003">Cell membrane</keyword>
<evidence type="ECO:0000256" key="2">
    <source>
        <dbReference type="ARBA" id="ARBA00022475"/>
    </source>
</evidence>
<evidence type="ECO:0000256" key="4">
    <source>
        <dbReference type="ARBA" id="ARBA00022989"/>
    </source>
</evidence>
<evidence type="ECO:0000256" key="5">
    <source>
        <dbReference type="ARBA" id="ARBA00023136"/>
    </source>
</evidence>
<evidence type="ECO:0000313" key="7">
    <source>
        <dbReference type="EMBL" id="GAA4092151.1"/>
    </source>
</evidence>
<evidence type="ECO:0000256" key="6">
    <source>
        <dbReference type="SAM" id="Phobius"/>
    </source>
</evidence>
<dbReference type="RefSeq" id="WP_344934076.1">
    <property type="nucleotide sequence ID" value="NZ_BAABDM010000002.1"/>
</dbReference>
<feature type="transmembrane region" description="Helical" evidence="6">
    <location>
        <begin position="29"/>
        <end position="46"/>
    </location>
</feature>
<proteinExistence type="predicted"/>
<keyword evidence="5 6" id="KW-0472">Membrane</keyword>
<feature type="transmembrane region" description="Helical" evidence="6">
    <location>
        <begin position="58"/>
        <end position="80"/>
    </location>
</feature>
<dbReference type="Pfam" id="PF03788">
    <property type="entry name" value="LrgA"/>
    <property type="match status" value="1"/>
</dbReference>
<evidence type="ECO:0000256" key="3">
    <source>
        <dbReference type="ARBA" id="ARBA00022692"/>
    </source>
</evidence>
<keyword evidence="4 6" id="KW-1133">Transmembrane helix</keyword>
<sequence length="115" mass="12228">MLAGFLTLLGCQLIGEVLQRAFNLPLPGPVIGMLLLFAGLCVRGNVPKDLEAGSQKLIELLPLLLMAPAAGVFFLGAGFADQWPGFIAAVTLGTVSTLVFCGLLIRFLERRNSRS</sequence>
<gene>
    <name evidence="7" type="ORF">GCM10022414_14540</name>
</gene>
<dbReference type="PANTHER" id="PTHR33931:SF2">
    <property type="entry name" value="HOLIN-LIKE PROTEIN CIDA"/>
    <property type="match status" value="1"/>
</dbReference>
<dbReference type="EMBL" id="BAABDM010000002">
    <property type="protein sequence ID" value="GAA4092151.1"/>
    <property type="molecule type" value="Genomic_DNA"/>
</dbReference>
<reference evidence="8" key="1">
    <citation type="journal article" date="2019" name="Int. J. Syst. Evol. Microbiol.">
        <title>The Global Catalogue of Microorganisms (GCM) 10K type strain sequencing project: providing services to taxonomists for standard genome sequencing and annotation.</title>
        <authorList>
            <consortium name="The Broad Institute Genomics Platform"/>
            <consortium name="The Broad Institute Genome Sequencing Center for Infectious Disease"/>
            <person name="Wu L."/>
            <person name="Ma J."/>
        </authorList>
    </citation>
    <scope>NUCLEOTIDE SEQUENCE [LARGE SCALE GENOMIC DNA]</scope>
    <source>
        <strain evidence="8">JCM 17304</strain>
    </source>
</reference>
<dbReference type="InterPro" id="IPR005538">
    <property type="entry name" value="LrgA/CidA"/>
</dbReference>